<dbReference type="EMBL" id="DRUB01000059">
    <property type="protein sequence ID" value="HHR95843.1"/>
    <property type="molecule type" value="Genomic_DNA"/>
</dbReference>
<reference evidence="2" key="1">
    <citation type="journal article" date="2020" name="mSystems">
        <title>Genome- and Community-Level Interaction Insights into Carbon Utilization and Element Cycling Functions of Hydrothermarchaeota in Hydrothermal Sediment.</title>
        <authorList>
            <person name="Zhou Z."/>
            <person name="Liu Y."/>
            <person name="Xu W."/>
            <person name="Pan J."/>
            <person name="Luo Z.H."/>
            <person name="Li M."/>
        </authorList>
    </citation>
    <scope>NUCLEOTIDE SEQUENCE [LARGE SCALE GENOMIC DNA]</scope>
    <source>
        <strain evidence="3">SpSt-1</strain>
        <strain evidence="2">SpSt-1121</strain>
    </source>
</reference>
<evidence type="ECO:0000313" key="3">
    <source>
        <dbReference type="EMBL" id="HHR95843.1"/>
    </source>
</evidence>
<dbReference type="SUPFAM" id="SSF81593">
    <property type="entry name" value="Nucleotidyltransferase substrate binding subunit/domain"/>
    <property type="match status" value="1"/>
</dbReference>
<dbReference type="Pfam" id="PF05168">
    <property type="entry name" value="HEPN"/>
    <property type="match status" value="1"/>
</dbReference>
<accession>A0A7C5XM88</accession>
<dbReference type="EMBL" id="DRZI01000127">
    <property type="protein sequence ID" value="HHP81608.1"/>
    <property type="molecule type" value="Genomic_DNA"/>
</dbReference>
<dbReference type="Gene3D" id="1.20.120.330">
    <property type="entry name" value="Nucleotidyltransferases domain 2"/>
    <property type="match status" value="1"/>
</dbReference>
<evidence type="ECO:0000259" key="1">
    <source>
        <dbReference type="PROSITE" id="PS50910"/>
    </source>
</evidence>
<gene>
    <name evidence="3" type="ORF">ENL47_03255</name>
    <name evidence="2" type="ORF">ENM84_02980</name>
</gene>
<proteinExistence type="predicted"/>
<dbReference type="SMART" id="SM00748">
    <property type="entry name" value="HEPN"/>
    <property type="match status" value="1"/>
</dbReference>
<dbReference type="PROSITE" id="PS50910">
    <property type="entry name" value="HEPN"/>
    <property type="match status" value="1"/>
</dbReference>
<dbReference type="AlphaFoldDB" id="A0A7C5XM88"/>
<evidence type="ECO:0000313" key="2">
    <source>
        <dbReference type="EMBL" id="HHP81608.1"/>
    </source>
</evidence>
<sequence length="134" mass="15573">MLTRLNEYNYLVERSRRFLLTAEIQIERGFYDLAVFSLEQALQLYLKACLLKHGVDYLRTHSARKIVEIIYRLTGSEDIKRLLVEYAIELGVLEDAYITSRYIAREYSEEEAKRLYQVVREVMSIVGGATGRGG</sequence>
<organism evidence="2">
    <name type="scientific">Ignisphaera aggregans</name>
    <dbReference type="NCBI Taxonomy" id="334771"/>
    <lineage>
        <taxon>Archaea</taxon>
        <taxon>Thermoproteota</taxon>
        <taxon>Thermoprotei</taxon>
        <taxon>Desulfurococcales</taxon>
        <taxon>Desulfurococcaceae</taxon>
        <taxon>Ignisphaera</taxon>
    </lineage>
</organism>
<name>A0A7C5XM88_9CREN</name>
<protein>
    <submittedName>
        <fullName evidence="2">HEPN domain-containing protein</fullName>
    </submittedName>
</protein>
<feature type="domain" description="HEPN" evidence="1">
    <location>
        <begin position="12"/>
        <end position="122"/>
    </location>
</feature>
<dbReference type="InterPro" id="IPR007842">
    <property type="entry name" value="HEPN_dom"/>
</dbReference>
<comment type="caution">
    <text evidence="2">The sequence shown here is derived from an EMBL/GenBank/DDBJ whole genome shotgun (WGS) entry which is preliminary data.</text>
</comment>